<dbReference type="Proteomes" id="UP000279959">
    <property type="component" value="Chromosome"/>
</dbReference>
<dbReference type="InterPro" id="IPR036397">
    <property type="entry name" value="RNaseH_sf"/>
</dbReference>
<dbReference type="InterPro" id="IPR012337">
    <property type="entry name" value="RNaseH-like_sf"/>
</dbReference>
<dbReference type="Gene3D" id="3.30.420.10">
    <property type="entry name" value="Ribonuclease H-like superfamily/Ribonuclease H"/>
    <property type="match status" value="1"/>
</dbReference>
<reference evidence="1 2" key="1">
    <citation type="submission" date="2018-05" db="EMBL/GenBank/DDBJ databases">
        <title>Complete Genome Sequence of the Nonylphenol-Degrading Bacterium Sphingobium amiense DSM 16289T.</title>
        <authorList>
            <person name="Ootsuka M."/>
            <person name="Nishizawa T."/>
            <person name="Ohta H."/>
        </authorList>
    </citation>
    <scope>NUCLEOTIDE SEQUENCE [LARGE SCALE GENOMIC DNA]</scope>
    <source>
        <strain evidence="1 2">DSM 16289</strain>
    </source>
</reference>
<gene>
    <name evidence="1" type="ORF">SAMIE_1015310</name>
</gene>
<evidence type="ECO:0000313" key="1">
    <source>
        <dbReference type="EMBL" id="BBD98030.1"/>
    </source>
</evidence>
<name>A0A494WB90_9SPHN</name>
<sequence length="181" mass="19928">MRVLGLDPSKRSMGWALWAPGDQPASGVWELGSELTSRGTVFARVHENMMALHRLGEIEAVFYEDLVNIVPGSPVPTNKESILLAAGIAGHIESFGDAMGFRIIRSVHQATWRRHFIGKMPRGTKSVDLKAMAIERCRQLGFRPTKHDQAEAIGILDYACDALNLSPPWSASEVLRPALNL</sequence>
<dbReference type="KEGG" id="sami:SAMIE_1015310"/>
<dbReference type="GO" id="GO:0003676">
    <property type="term" value="F:nucleic acid binding"/>
    <property type="evidence" value="ECO:0007669"/>
    <property type="project" value="InterPro"/>
</dbReference>
<accession>A0A494WB90</accession>
<keyword evidence="2" id="KW-1185">Reference proteome</keyword>
<dbReference type="SUPFAM" id="SSF53098">
    <property type="entry name" value="Ribonuclease H-like"/>
    <property type="match status" value="1"/>
</dbReference>
<organism evidence="1 2">
    <name type="scientific">Sphingobium amiense</name>
    <dbReference type="NCBI Taxonomy" id="135719"/>
    <lineage>
        <taxon>Bacteria</taxon>
        <taxon>Pseudomonadati</taxon>
        <taxon>Pseudomonadota</taxon>
        <taxon>Alphaproteobacteria</taxon>
        <taxon>Sphingomonadales</taxon>
        <taxon>Sphingomonadaceae</taxon>
        <taxon>Sphingobium</taxon>
    </lineage>
</organism>
<dbReference type="RefSeq" id="WP_066697604.1">
    <property type="nucleotide sequence ID" value="NZ_AP018664.1"/>
</dbReference>
<dbReference type="EMBL" id="AP018664">
    <property type="protein sequence ID" value="BBD98030.1"/>
    <property type="molecule type" value="Genomic_DNA"/>
</dbReference>
<protein>
    <submittedName>
        <fullName evidence="1">Uncharacterized protein</fullName>
    </submittedName>
</protein>
<proteinExistence type="predicted"/>
<evidence type="ECO:0000313" key="2">
    <source>
        <dbReference type="Proteomes" id="UP000279959"/>
    </source>
</evidence>
<dbReference type="AlphaFoldDB" id="A0A494WB90"/>